<evidence type="ECO:0000313" key="3">
    <source>
        <dbReference type="Proteomes" id="UP000189777"/>
    </source>
</evidence>
<keyword evidence="3" id="KW-1185">Reference proteome</keyword>
<dbReference type="Pfam" id="PF13416">
    <property type="entry name" value="SBP_bac_8"/>
    <property type="match status" value="1"/>
</dbReference>
<dbReference type="InterPro" id="IPR050490">
    <property type="entry name" value="Bact_solute-bd_prot1"/>
</dbReference>
<dbReference type="PROSITE" id="PS51257">
    <property type="entry name" value="PROKAR_LIPOPROTEIN"/>
    <property type="match status" value="1"/>
</dbReference>
<feature type="chain" id="PRO_5038972563" evidence="1">
    <location>
        <begin position="27"/>
        <end position="444"/>
    </location>
</feature>
<accession>A0A1T5KSL1</accession>
<reference evidence="2 3" key="1">
    <citation type="submission" date="2017-02" db="EMBL/GenBank/DDBJ databases">
        <authorList>
            <person name="Peterson S.W."/>
        </authorList>
    </citation>
    <scope>NUCLEOTIDE SEQUENCE [LARGE SCALE GENOMIC DNA]</scope>
    <source>
        <strain evidence="2 3">DSM 21481</strain>
    </source>
</reference>
<dbReference type="AlphaFoldDB" id="A0A1T5KSL1"/>
<dbReference type="InterPro" id="IPR006059">
    <property type="entry name" value="SBP"/>
</dbReference>
<dbReference type="EMBL" id="FUZQ01000004">
    <property type="protein sequence ID" value="SKC66258.1"/>
    <property type="molecule type" value="Genomic_DNA"/>
</dbReference>
<dbReference type="InterPro" id="IPR006311">
    <property type="entry name" value="TAT_signal"/>
</dbReference>
<dbReference type="OrthoDB" id="1650177at2"/>
<evidence type="ECO:0000256" key="1">
    <source>
        <dbReference type="SAM" id="SignalP"/>
    </source>
</evidence>
<dbReference type="STRING" id="526729.SAMN04324258_2306"/>
<dbReference type="PROSITE" id="PS51318">
    <property type="entry name" value="TAT"/>
    <property type="match status" value="1"/>
</dbReference>
<evidence type="ECO:0000313" key="2">
    <source>
        <dbReference type="EMBL" id="SKC66258.1"/>
    </source>
</evidence>
<proteinExistence type="predicted"/>
<feature type="signal peptide" evidence="1">
    <location>
        <begin position="1"/>
        <end position="26"/>
    </location>
</feature>
<dbReference type="PANTHER" id="PTHR43649">
    <property type="entry name" value="ARABINOSE-BINDING PROTEIN-RELATED"/>
    <property type="match status" value="1"/>
</dbReference>
<dbReference type="PANTHER" id="PTHR43649:SF12">
    <property type="entry name" value="DIACETYLCHITOBIOSE BINDING PROTEIN DASA"/>
    <property type="match status" value="1"/>
</dbReference>
<gene>
    <name evidence="2" type="ORF">SAMN04324258_2306</name>
</gene>
<name>A0A1T5KSL1_9MICO</name>
<sequence length="444" mass="47481">MTISRRDLLRSALVLGSAAALGPALGGCATSSVAAPSVRSGDVDLLFWTHDQGYIDFFSGAVGLADRATSYRYALRSLQIAADDLVTKLIAQAVAGRGMPDVAGLEIGNFARLLRGDLAPELLEPLDDAVADVRDDLIEARLAPFSRDGHLYALDSDVPMAVYYRRDDLFTELGIPTEVESWEELARIGAKVHDQTGRSLGTVVTGTDLGQVVQQFWIPLLQRGGGLFDADGELSIETPEAEEVLRFLVDGVQSGFLSTVSDVYGPAMQAALKQGKIIGLSMPSWYESYGLKPNVPEQAGAWRIGALPPFEGGGGRTSVGGGTGFAAVTGSPHTAASADFVASAYLDPDQQVRRFTDLGYLPTRRSAYQDQRLLTLEDEYLGGQRAFEVFADLVDEAPAVYLSPDIQILNTVLAGALVDAYRGRSTPAQALTEAAETFRSQADR</sequence>
<dbReference type="Gene3D" id="3.40.190.10">
    <property type="entry name" value="Periplasmic binding protein-like II"/>
    <property type="match status" value="1"/>
</dbReference>
<protein>
    <submittedName>
        <fullName evidence="2">L-arabinose-binding protein</fullName>
    </submittedName>
</protein>
<dbReference type="Proteomes" id="UP000189777">
    <property type="component" value="Unassembled WGS sequence"/>
</dbReference>
<dbReference type="SUPFAM" id="SSF53850">
    <property type="entry name" value="Periplasmic binding protein-like II"/>
    <property type="match status" value="1"/>
</dbReference>
<keyword evidence="1" id="KW-0732">Signal</keyword>
<organism evidence="2 3">
    <name type="scientific">Krasilnikoviella flava</name>
    <dbReference type="NCBI Taxonomy" id="526729"/>
    <lineage>
        <taxon>Bacteria</taxon>
        <taxon>Bacillati</taxon>
        <taxon>Actinomycetota</taxon>
        <taxon>Actinomycetes</taxon>
        <taxon>Micrococcales</taxon>
        <taxon>Promicromonosporaceae</taxon>
        <taxon>Krasilnikoviella</taxon>
    </lineage>
</organism>
<dbReference type="RefSeq" id="WP_079574637.1">
    <property type="nucleotide sequence ID" value="NZ_FUZQ01000004.1"/>
</dbReference>